<dbReference type="OrthoDB" id="8582986at2"/>
<reference evidence="2 3" key="1">
    <citation type="submission" date="2019-07" db="EMBL/GenBank/DDBJ databases">
        <title>Caenimonas sedimenti sp. nov., isolated from activated sludge.</title>
        <authorList>
            <person name="Xu J."/>
        </authorList>
    </citation>
    <scope>NUCLEOTIDE SEQUENCE [LARGE SCALE GENOMIC DNA]</scope>
    <source>
        <strain evidence="2 3">HX-9-20</strain>
    </source>
</reference>
<evidence type="ECO:0000313" key="2">
    <source>
        <dbReference type="EMBL" id="TWO71742.1"/>
    </source>
</evidence>
<dbReference type="PANTHER" id="PTHR43283">
    <property type="entry name" value="BETA-LACTAMASE-RELATED"/>
    <property type="match status" value="1"/>
</dbReference>
<dbReference type="EMBL" id="VOBQ01000006">
    <property type="protein sequence ID" value="TWO71742.1"/>
    <property type="molecule type" value="Genomic_DNA"/>
</dbReference>
<accession>A0A562ZT14</accession>
<organism evidence="2 3">
    <name type="scientific">Caenimonas sedimenti</name>
    <dbReference type="NCBI Taxonomy" id="2596921"/>
    <lineage>
        <taxon>Bacteria</taxon>
        <taxon>Pseudomonadati</taxon>
        <taxon>Pseudomonadota</taxon>
        <taxon>Betaproteobacteria</taxon>
        <taxon>Burkholderiales</taxon>
        <taxon>Comamonadaceae</taxon>
        <taxon>Caenimonas</taxon>
    </lineage>
</organism>
<evidence type="ECO:0000259" key="1">
    <source>
        <dbReference type="Pfam" id="PF00144"/>
    </source>
</evidence>
<dbReference type="Proteomes" id="UP000318199">
    <property type="component" value="Unassembled WGS sequence"/>
</dbReference>
<evidence type="ECO:0000313" key="3">
    <source>
        <dbReference type="Proteomes" id="UP000318199"/>
    </source>
</evidence>
<keyword evidence="3" id="KW-1185">Reference proteome</keyword>
<dbReference type="RefSeq" id="WP_145892683.1">
    <property type="nucleotide sequence ID" value="NZ_VOBQ01000006.1"/>
</dbReference>
<dbReference type="SUPFAM" id="SSF56601">
    <property type="entry name" value="beta-lactamase/transpeptidase-like"/>
    <property type="match status" value="1"/>
</dbReference>
<dbReference type="PANTHER" id="PTHR43283:SF7">
    <property type="entry name" value="BETA-LACTAMASE-RELATED DOMAIN-CONTAINING PROTEIN"/>
    <property type="match status" value="1"/>
</dbReference>
<dbReference type="GO" id="GO:0016787">
    <property type="term" value="F:hydrolase activity"/>
    <property type="evidence" value="ECO:0007669"/>
    <property type="project" value="UniProtKB-KW"/>
</dbReference>
<dbReference type="Pfam" id="PF00144">
    <property type="entry name" value="Beta-lactamase"/>
    <property type="match status" value="1"/>
</dbReference>
<dbReference type="AlphaFoldDB" id="A0A562ZT14"/>
<sequence length="347" mass="37659">MADIPCTTRRAALASLAGTFLVPGVRSQPAWNTERIQALEAQLRAAPYVRALLMERRGATFDYYKQGFSGSSRMNVASVTKSVVSLLVGIAMERGAIASVEEPLAAFFPEHAQGPGAAAMQRVTLRHLLIMSSGFGRATTYDDYIDLSRRLYAPGFLAYALARPLAYEPGSRFQYDSTDTHLLALALARRLKVPLMEFAQEALFRPLGIDGAEWPAGHDGVPIGAAELRLTAPEMLRIGQMMRAGGSWQGRQVVPAAFVREATARKIATDIPPRGRPELWGYGYLWWLSSIPGDESPAYNASGFGGQFIYIVPALEVVVVTLTDAISRAVAIQTATIIRETALSAAR</sequence>
<dbReference type="Gene3D" id="3.40.710.10">
    <property type="entry name" value="DD-peptidase/beta-lactamase superfamily"/>
    <property type="match status" value="1"/>
</dbReference>
<feature type="domain" description="Beta-lactamase-related" evidence="1">
    <location>
        <begin position="39"/>
        <end position="324"/>
    </location>
</feature>
<dbReference type="InterPro" id="IPR001466">
    <property type="entry name" value="Beta-lactam-related"/>
</dbReference>
<keyword evidence="2" id="KW-0378">Hydrolase</keyword>
<dbReference type="InterPro" id="IPR012338">
    <property type="entry name" value="Beta-lactam/transpept-like"/>
</dbReference>
<comment type="caution">
    <text evidence="2">The sequence shown here is derived from an EMBL/GenBank/DDBJ whole genome shotgun (WGS) entry which is preliminary data.</text>
</comment>
<protein>
    <submittedName>
        <fullName evidence="2">Serine hydrolase</fullName>
    </submittedName>
</protein>
<dbReference type="InterPro" id="IPR050789">
    <property type="entry name" value="Diverse_Enzym_Activities"/>
</dbReference>
<proteinExistence type="predicted"/>
<name>A0A562ZT14_9BURK</name>
<gene>
    <name evidence="2" type="ORF">FN976_09020</name>
</gene>